<sequence length="625" mass="70616">MSCPHRPGAADLKLEPVQDPSSQSNPELFVTQHVDFDWKVDFNARVLSGKVTLHMTPLDLYSADSVALKLDIKDINVLCVNINEKPAEFTIQNGSHPNLGNVLCVDVGYQRSGFTVVIEYDTTPQSSALQWLDAQMTADKKCPFLFTQCQAIHARSLFPCQDTPRVKFTYTACVIAPPGVTVLMSAQRPTSPRHCDEPESPSMHFFTQDIPIPSYLVALACGELVSARIGSRSLVWAEPSVLPRAQLEFNEVDTLIAAAESLCGEYEWGIYDILVLPPSFPYGGMENPCLTFVTPTLLAGDRSLTSVIAHEISHSWTGNLVTNASWEHFWLNEGHTKYVEGLVLELLYGTDYRELFIELGYEELQICLGEFKEGHPLAKMVPCLTGVHTDDAFSVIPYQKGSLLLYYLEQTYGKAAILSWLKSYISHFRRHSLSTRTWMDFLAAHLGQTVLQEVNWNEWLYGSGPIPWVPKSDRKLSSVVDQVVERIRSTPLGSDTDSAAYVRCQYELMIPLQRQLLWQRLLKYIPLSHDNLRVLDSMLAVSRSQNAEIRYRWSLIVLYSQYLPGVDCALEFLNSQGRMKFTRPIYKALMAWPTIRQQAINNFKSHRPFLHPTTAKLVEKDIGLC</sequence>
<keyword evidence="5 11" id="KW-0479">Metal-binding</keyword>
<accession>A0A5K3FS52</accession>
<feature type="binding site" evidence="10">
    <location>
        <begin position="281"/>
        <end position="286"/>
    </location>
    <ligand>
        <name>a peptide</name>
        <dbReference type="ChEBI" id="CHEBI:60466"/>
    </ligand>
</feature>
<comment type="similarity">
    <text evidence="2">Belongs to the peptidase M1 family.</text>
</comment>
<dbReference type="GO" id="GO:0008237">
    <property type="term" value="F:metallopeptidase activity"/>
    <property type="evidence" value="ECO:0007669"/>
    <property type="project" value="UniProtKB-KW"/>
</dbReference>
<dbReference type="SUPFAM" id="SSF63737">
    <property type="entry name" value="Leukotriene A4 hydrolase N-terminal domain"/>
    <property type="match status" value="1"/>
</dbReference>
<evidence type="ECO:0000256" key="12">
    <source>
        <dbReference type="SAM" id="MobiDB-lite"/>
    </source>
</evidence>
<protein>
    <submittedName>
        <fullName evidence="14">Leuk-A4-hydro_C domain-containing protein</fullName>
    </submittedName>
</protein>
<dbReference type="Gene3D" id="2.60.40.1730">
    <property type="entry name" value="tricorn interacting facor f3 domain"/>
    <property type="match status" value="1"/>
</dbReference>
<comment type="cofactor">
    <cofactor evidence="11">
        <name>Zn(2+)</name>
        <dbReference type="ChEBI" id="CHEBI:29105"/>
    </cofactor>
    <text evidence="11">Binds 1 zinc ion per subunit.</text>
</comment>
<reference evidence="14" key="1">
    <citation type="submission" date="2019-11" db="UniProtKB">
        <authorList>
            <consortium name="WormBaseParasite"/>
        </authorList>
    </citation>
    <scope>IDENTIFICATION</scope>
</reference>
<dbReference type="Gene3D" id="1.10.390.10">
    <property type="entry name" value="Neutral Protease Domain 2"/>
    <property type="match status" value="1"/>
</dbReference>
<feature type="binding site" evidence="11">
    <location>
        <position position="333"/>
    </location>
    <ligand>
        <name>Zn(2+)</name>
        <dbReference type="ChEBI" id="CHEBI:29105"/>
        <note>catalytic</note>
    </ligand>
</feature>
<dbReference type="Gene3D" id="1.25.40.320">
    <property type="entry name" value="Peptidase M1, leukotriene A4 hydrolase/aminopeptidase C-terminal domain"/>
    <property type="match status" value="1"/>
</dbReference>
<evidence type="ECO:0000256" key="9">
    <source>
        <dbReference type="PIRSR" id="PIRSR634015-1"/>
    </source>
</evidence>
<feature type="binding site" evidence="10">
    <location>
        <begin position="578"/>
        <end position="580"/>
    </location>
    <ligand>
        <name>a peptide</name>
        <dbReference type="ChEBI" id="CHEBI:60466"/>
    </ligand>
</feature>
<evidence type="ECO:0000256" key="2">
    <source>
        <dbReference type="ARBA" id="ARBA00010136"/>
    </source>
</evidence>
<evidence type="ECO:0000256" key="3">
    <source>
        <dbReference type="ARBA" id="ARBA00022490"/>
    </source>
</evidence>
<dbReference type="SUPFAM" id="SSF55486">
    <property type="entry name" value="Metalloproteases ('zincins'), catalytic domain"/>
    <property type="match status" value="1"/>
</dbReference>
<dbReference type="Pfam" id="PF01433">
    <property type="entry name" value="Peptidase_M1"/>
    <property type="match status" value="1"/>
</dbReference>
<feature type="binding site" evidence="11">
    <location>
        <position position="310"/>
    </location>
    <ligand>
        <name>Zn(2+)</name>
        <dbReference type="ChEBI" id="CHEBI:29105"/>
        <note>catalytic</note>
    </ligand>
</feature>
<evidence type="ECO:0000256" key="6">
    <source>
        <dbReference type="ARBA" id="ARBA00022801"/>
    </source>
</evidence>
<feature type="region of interest" description="Disordered" evidence="12">
    <location>
        <begin position="1"/>
        <end position="24"/>
    </location>
</feature>
<dbReference type="InterPro" id="IPR045357">
    <property type="entry name" value="Aminopeptidase_N-like_N"/>
</dbReference>
<dbReference type="InterPro" id="IPR015211">
    <property type="entry name" value="Peptidase_M1_C"/>
</dbReference>
<keyword evidence="3" id="KW-0963">Cytoplasm</keyword>
<evidence type="ECO:0000256" key="5">
    <source>
        <dbReference type="ARBA" id="ARBA00022723"/>
    </source>
</evidence>
<evidence type="ECO:0000256" key="8">
    <source>
        <dbReference type="ARBA" id="ARBA00023049"/>
    </source>
</evidence>
<feature type="binding site" evidence="10">
    <location>
        <begin position="148"/>
        <end position="150"/>
    </location>
    <ligand>
        <name>a peptide</name>
        <dbReference type="ChEBI" id="CHEBI:60466"/>
    </ligand>
</feature>
<dbReference type="GO" id="GO:0004177">
    <property type="term" value="F:aminopeptidase activity"/>
    <property type="evidence" value="ECO:0007669"/>
    <property type="project" value="TreeGrafter"/>
</dbReference>
<dbReference type="InterPro" id="IPR001930">
    <property type="entry name" value="Peptidase_M1"/>
</dbReference>
<dbReference type="GO" id="GO:0006508">
    <property type="term" value="P:proteolysis"/>
    <property type="evidence" value="ECO:0007669"/>
    <property type="project" value="UniProtKB-KW"/>
</dbReference>
<evidence type="ECO:0000256" key="4">
    <source>
        <dbReference type="ARBA" id="ARBA00022670"/>
    </source>
</evidence>
<feature type="domain" description="Peptidase M1 leukotriene A4 hydrolase/aminopeptidase C-terminal" evidence="13">
    <location>
        <begin position="478"/>
        <end position="622"/>
    </location>
</feature>
<evidence type="ECO:0000259" key="13">
    <source>
        <dbReference type="SMART" id="SM01263"/>
    </source>
</evidence>
<dbReference type="PANTHER" id="PTHR45726">
    <property type="entry name" value="LEUKOTRIENE A-4 HYDROLASE"/>
    <property type="match status" value="1"/>
</dbReference>
<dbReference type="Gene3D" id="3.30.2010.30">
    <property type="match status" value="1"/>
</dbReference>
<dbReference type="SUPFAM" id="SSF48371">
    <property type="entry name" value="ARM repeat"/>
    <property type="match status" value="1"/>
</dbReference>
<proteinExistence type="inferred from homology"/>
<dbReference type="AlphaFoldDB" id="A0A5K3FS52"/>
<feature type="active site" description="Proton donor" evidence="9">
    <location>
        <position position="398"/>
    </location>
</feature>
<dbReference type="SMART" id="SM01263">
    <property type="entry name" value="Leuk-A4-hydro_C"/>
    <property type="match status" value="1"/>
</dbReference>
<dbReference type="Pfam" id="PF09127">
    <property type="entry name" value="Leuk-A4-hydro_C"/>
    <property type="match status" value="1"/>
</dbReference>
<keyword evidence="4" id="KW-0645">Protease</keyword>
<dbReference type="GO" id="GO:0043171">
    <property type="term" value="P:peptide catabolic process"/>
    <property type="evidence" value="ECO:0007669"/>
    <property type="project" value="TreeGrafter"/>
</dbReference>
<dbReference type="GO" id="GO:0004301">
    <property type="term" value="F:epoxide hydrolase activity"/>
    <property type="evidence" value="ECO:0007669"/>
    <property type="project" value="TreeGrafter"/>
</dbReference>
<evidence type="ECO:0000256" key="1">
    <source>
        <dbReference type="ARBA" id="ARBA00004496"/>
    </source>
</evidence>
<dbReference type="GO" id="GO:0005829">
    <property type="term" value="C:cytosol"/>
    <property type="evidence" value="ECO:0007669"/>
    <property type="project" value="TreeGrafter"/>
</dbReference>
<dbReference type="InterPro" id="IPR034015">
    <property type="entry name" value="M1_LTA4H"/>
</dbReference>
<dbReference type="InterPro" id="IPR049980">
    <property type="entry name" value="LTA4H_cat"/>
</dbReference>
<dbReference type="InterPro" id="IPR042097">
    <property type="entry name" value="Aminopeptidase_N-like_N_sf"/>
</dbReference>
<dbReference type="InterPro" id="IPR014782">
    <property type="entry name" value="Peptidase_M1_dom"/>
</dbReference>
<organism evidence="14">
    <name type="scientific">Mesocestoides corti</name>
    <name type="common">Flatworm</name>
    <dbReference type="NCBI Taxonomy" id="53468"/>
    <lineage>
        <taxon>Eukaryota</taxon>
        <taxon>Metazoa</taxon>
        <taxon>Spiralia</taxon>
        <taxon>Lophotrochozoa</taxon>
        <taxon>Platyhelminthes</taxon>
        <taxon>Cestoda</taxon>
        <taxon>Eucestoda</taxon>
        <taxon>Cyclophyllidea</taxon>
        <taxon>Mesocestoididae</taxon>
        <taxon>Mesocestoides</taxon>
    </lineage>
</organism>
<dbReference type="InterPro" id="IPR038502">
    <property type="entry name" value="M1_LTA-4_hydro/amino_C_sf"/>
</dbReference>
<dbReference type="PANTHER" id="PTHR45726:SF3">
    <property type="entry name" value="LEUKOTRIENE A-4 HYDROLASE"/>
    <property type="match status" value="1"/>
</dbReference>
<evidence type="ECO:0000256" key="7">
    <source>
        <dbReference type="ARBA" id="ARBA00022833"/>
    </source>
</evidence>
<keyword evidence="7 11" id="KW-0862">Zinc</keyword>
<dbReference type="WBParaSite" id="MCU_010101-RB">
    <property type="protein sequence ID" value="MCU_010101-RB"/>
    <property type="gene ID" value="MCU_010101"/>
</dbReference>
<dbReference type="PRINTS" id="PR00756">
    <property type="entry name" value="ALADIPTASE"/>
</dbReference>
<feature type="binding site" evidence="11">
    <location>
        <position position="314"/>
    </location>
    <ligand>
        <name>Zn(2+)</name>
        <dbReference type="ChEBI" id="CHEBI:29105"/>
        <note>catalytic</note>
    </ligand>
</feature>
<evidence type="ECO:0000256" key="11">
    <source>
        <dbReference type="PIRSR" id="PIRSR634015-3"/>
    </source>
</evidence>
<dbReference type="FunFam" id="3.30.2010.30:FF:000001">
    <property type="entry name" value="Leukotriene A(4) hydrolase"/>
    <property type="match status" value="1"/>
</dbReference>
<dbReference type="InterPro" id="IPR027268">
    <property type="entry name" value="Peptidase_M4/M1_CTD_sf"/>
</dbReference>
<keyword evidence="8" id="KW-0482">Metalloprotease</keyword>
<feature type="active site" description="Proton acceptor" evidence="9">
    <location>
        <position position="311"/>
    </location>
</feature>
<evidence type="ECO:0000256" key="10">
    <source>
        <dbReference type="PIRSR" id="PIRSR634015-2"/>
    </source>
</evidence>
<comment type="subcellular location">
    <subcellularLocation>
        <location evidence="1">Cytoplasm</location>
    </subcellularLocation>
</comment>
<dbReference type="InterPro" id="IPR016024">
    <property type="entry name" value="ARM-type_fold"/>
</dbReference>
<dbReference type="CDD" id="cd09599">
    <property type="entry name" value="M1_LTA4H"/>
    <property type="match status" value="1"/>
</dbReference>
<keyword evidence="6" id="KW-0378">Hydrolase</keyword>
<name>A0A5K3FS52_MESCO</name>
<dbReference type="Pfam" id="PF17900">
    <property type="entry name" value="Peptidase_M1_N"/>
    <property type="match status" value="1"/>
</dbReference>
<evidence type="ECO:0000313" key="14">
    <source>
        <dbReference type="WBParaSite" id="MCU_010101-RB"/>
    </source>
</evidence>
<dbReference type="GO" id="GO:0008270">
    <property type="term" value="F:zinc ion binding"/>
    <property type="evidence" value="ECO:0007669"/>
    <property type="project" value="InterPro"/>
</dbReference>